<accession>A0AAU7V7I1</accession>
<dbReference type="RefSeq" id="WP_350258158.1">
    <property type="nucleotide sequence ID" value="NZ_CP138335.1"/>
</dbReference>
<feature type="region of interest" description="Disordered" evidence="1">
    <location>
        <begin position="91"/>
        <end position="110"/>
    </location>
</feature>
<proteinExistence type="predicted"/>
<dbReference type="KEGG" id="sapp:SAC06_10010"/>
<sequence>MGTKAGIILGLGIGFVLGARAGREKYEQIKGVTRQLRTLPIVSRPLDAAGEKVADVVRSKGNEISDAVADVVKEKVFGMPTNRLVIDATVVEHPRENAPESPDVSAPRNS</sequence>
<dbReference type="EMBL" id="CP138335">
    <property type="protein sequence ID" value="XBW07958.1"/>
    <property type="molecule type" value="Genomic_DNA"/>
</dbReference>
<protein>
    <submittedName>
        <fullName evidence="2">YtxH domain-containing protein</fullName>
    </submittedName>
</protein>
<dbReference type="AlphaFoldDB" id="A0AAU7V7I1"/>
<organism evidence="2">
    <name type="scientific">Scrofimicrobium appendicitidis</name>
    <dbReference type="NCBI Taxonomy" id="3079930"/>
    <lineage>
        <taxon>Bacteria</taxon>
        <taxon>Bacillati</taxon>
        <taxon>Actinomycetota</taxon>
        <taxon>Actinomycetes</taxon>
        <taxon>Actinomycetales</taxon>
        <taxon>Actinomycetaceae</taxon>
        <taxon>Scrofimicrobium</taxon>
    </lineage>
</organism>
<evidence type="ECO:0000313" key="2">
    <source>
        <dbReference type="EMBL" id="XBW07958.1"/>
    </source>
</evidence>
<evidence type="ECO:0000256" key="1">
    <source>
        <dbReference type="SAM" id="MobiDB-lite"/>
    </source>
</evidence>
<gene>
    <name evidence="2" type="ORF">SAC06_10010</name>
</gene>
<name>A0AAU7V7I1_9ACTO</name>
<reference evidence="2" key="1">
    <citation type="submission" date="2023-11" db="EMBL/GenBank/DDBJ databases">
        <title>Scrofimicrobium hongkongense sp. nov., isolated from a patient with peritonitis.</title>
        <authorList>
            <person name="Lao H.Y."/>
            <person name="Wong A.Y.P."/>
            <person name="Ng T.L."/>
            <person name="Wong R.Y.L."/>
            <person name="Yau M.C.Y."/>
            <person name="Lam J.Y.W."/>
            <person name="Siu G.K.H."/>
        </authorList>
    </citation>
    <scope>NUCLEOTIDE SEQUENCE</scope>
    <source>
        <strain evidence="2">R131</strain>
    </source>
</reference>